<dbReference type="EMBL" id="LLYZ01000021">
    <property type="protein sequence ID" value="KQK24328.1"/>
    <property type="molecule type" value="Genomic_DNA"/>
</dbReference>
<organism evidence="2 3">
    <name type="scientific">Chryseobacterium aquaticum</name>
    <dbReference type="NCBI Taxonomy" id="452084"/>
    <lineage>
        <taxon>Bacteria</taxon>
        <taxon>Pseudomonadati</taxon>
        <taxon>Bacteroidota</taxon>
        <taxon>Flavobacteriia</taxon>
        <taxon>Flavobacteriales</taxon>
        <taxon>Weeksellaceae</taxon>
        <taxon>Chryseobacterium group</taxon>
        <taxon>Chryseobacterium</taxon>
    </lineage>
</organism>
<keyword evidence="3" id="KW-1185">Reference proteome</keyword>
<keyword evidence="1" id="KW-1133">Transmembrane helix</keyword>
<dbReference type="STRING" id="452084.AR438_17005"/>
<keyword evidence="1" id="KW-0472">Membrane</keyword>
<evidence type="ECO:0000256" key="1">
    <source>
        <dbReference type="SAM" id="Phobius"/>
    </source>
</evidence>
<protein>
    <submittedName>
        <fullName evidence="2">Beta-carotene 15,15'-monooxygenase</fullName>
    </submittedName>
</protein>
<sequence length="457" mass="53400">MKTHHYIFLTTALFIVLFYNENVGLNLGILGIVYSFLTLFRTSEKNRTRTFAVLLVTSVLSSVAFAWYGDFPSFLAVVISLLLLSYRSQNRRMKILLLIPVFVVNCFTFICRFFSFDSWLPKTNTSGLWQKTLAFVLIPLVLISVFFGIYSAGSDHFASVFSDYELDLNFWQLLCITILGFFIAFNFWNYSVEKLIYKQNYILENDFTEKDKIQKPTYSFLDLDSERMSGVVSFFSLNILLLFFIVTFNYEQFYEVVKTPHQLSEETHERVGAVIMSIVMAIVVIMFYFKSNFNFDPKAGLMKILVKIWIVLNAVLVISAMLKNTEYIFSYGFTYKRLGVCAFLILSLVGLAITFIKIQIKKRNVFLFNTMIWFFYGTILACSYVNWGGIITSQNMKRSDFVINYHLNSINFSEKYLLKYAEEKHDPQLRKDVLEKVKNERSETFLSKVFYYETVQK</sequence>
<dbReference type="OrthoDB" id="627992at2"/>
<dbReference type="AlphaFoldDB" id="A0A0Q3HNF6"/>
<feature type="transmembrane region" description="Helical" evidence="1">
    <location>
        <begin position="231"/>
        <end position="250"/>
    </location>
</feature>
<feature type="transmembrane region" description="Helical" evidence="1">
    <location>
        <begin position="170"/>
        <end position="188"/>
    </location>
</feature>
<dbReference type="RefSeq" id="WP_056017779.1">
    <property type="nucleotide sequence ID" value="NZ_LLYZ01000021.1"/>
</dbReference>
<feature type="transmembrane region" description="Helical" evidence="1">
    <location>
        <begin position="95"/>
        <end position="116"/>
    </location>
</feature>
<feature type="transmembrane region" description="Helical" evidence="1">
    <location>
        <begin position="270"/>
        <end position="289"/>
    </location>
</feature>
<feature type="transmembrane region" description="Helical" evidence="1">
    <location>
        <begin position="51"/>
        <end position="83"/>
    </location>
</feature>
<name>A0A0Q3HNF6_9FLAO</name>
<dbReference type="InterPro" id="IPR025291">
    <property type="entry name" value="DUF4153"/>
</dbReference>
<proteinExistence type="predicted"/>
<dbReference type="Proteomes" id="UP000051682">
    <property type="component" value="Unassembled WGS sequence"/>
</dbReference>
<keyword evidence="1" id="KW-0812">Transmembrane</keyword>
<reference evidence="2 3" key="1">
    <citation type="submission" date="2015-10" db="EMBL/GenBank/DDBJ databases">
        <title>Chryseobacterium aquaticum genome.</title>
        <authorList>
            <person name="Newman J.D."/>
            <person name="Ferguson M.B."/>
            <person name="Miller J.R."/>
        </authorList>
    </citation>
    <scope>NUCLEOTIDE SEQUENCE [LARGE SCALE GENOMIC DNA]</scope>
    <source>
        <strain evidence="2 3">KCTC 12483</strain>
    </source>
</reference>
<feature type="transmembrane region" description="Helical" evidence="1">
    <location>
        <begin position="301"/>
        <end position="322"/>
    </location>
</feature>
<evidence type="ECO:0000313" key="3">
    <source>
        <dbReference type="Proteomes" id="UP000051682"/>
    </source>
</evidence>
<gene>
    <name evidence="2" type="ORF">AR438_17005</name>
</gene>
<dbReference type="GO" id="GO:0004497">
    <property type="term" value="F:monooxygenase activity"/>
    <property type="evidence" value="ECO:0007669"/>
    <property type="project" value="UniProtKB-KW"/>
</dbReference>
<keyword evidence="2" id="KW-0560">Oxidoreductase</keyword>
<accession>A0A0Q3HNF6</accession>
<feature type="transmembrane region" description="Helical" evidence="1">
    <location>
        <begin position="334"/>
        <end position="353"/>
    </location>
</feature>
<evidence type="ECO:0000313" key="2">
    <source>
        <dbReference type="EMBL" id="KQK24328.1"/>
    </source>
</evidence>
<dbReference type="Pfam" id="PF13687">
    <property type="entry name" value="DUF4153"/>
    <property type="match status" value="1"/>
</dbReference>
<keyword evidence="2" id="KW-0503">Monooxygenase</keyword>
<feature type="transmembrane region" description="Helical" evidence="1">
    <location>
        <begin position="365"/>
        <end position="387"/>
    </location>
</feature>
<feature type="transmembrane region" description="Helical" evidence="1">
    <location>
        <begin position="128"/>
        <end position="150"/>
    </location>
</feature>
<feature type="transmembrane region" description="Helical" evidence="1">
    <location>
        <begin position="6"/>
        <end position="39"/>
    </location>
</feature>
<comment type="caution">
    <text evidence="2">The sequence shown here is derived from an EMBL/GenBank/DDBJ whole genome shotgun (WGS) entry which is preliminary data.</text>
</comment>